<feature type="region of interest" description="Disordered" evidence="1">
    <location>
        <begin position="613"/>
        <end position="633"/>
    </location>
</feature>
<evidence type="ECO:0000313" key="3">
    <source>
        <dbReference type="Proteomes" id="UP000054408"/>
    </source>
</evidence>
<dbReference type="EMBL" id="GL349439">
    <property type="protein sequence ID" value="KNC55494.1"/>
    <property type="molecule type" value="Genomic_DNA"/>
</dbReference>
<proteinExistence type="predicted"/>
<sequence length="806" mass="88367">MSANLRKHVLQGSLATPTRPEDVLSFITEHMPVPSLPEPPSSALSSAEIRRSRKSAKTNASVYDPQWSTPSAAFPLYPLESRSITANRRTFVSEANFVLAQHEAALEGELDPRRLAPKGSASIMARTRWGKIKAYIDSPGFRTTLRTRIRAARKQALREHRRRIAASLSGKGKREKGEAGSGVAASGKAVVAAEDTGGLGHHLAKATGRLSLSDSVGDLVDNVAEAAAALTKMSKIPAPTFRNGAKRRRAIRDAKWLPSTETQFSAKVSASGREMSYLSSVSHSANLLSPSESKQLEMRKRALSRATNVIHERAAEVVAEASMANLHRPGSRVSFARQRLRQRSRASTPSTPSTPSTLASSRLSTPAVRRRLPRRRHTTKPRHRAPKRSPPRRLRPLTASRHLIADVNESEFRTKGANMGQTVVSQRPPTAGDFFPVLRYVPETGAEDRDSHTTPRTAGERFKLERVSSSRAQLLSYSQVDVHAPVSLLDYELAHPLSELETELMYETNPDAIIQADHADDDALVKRLRDGLKATKHTRDRWLMAELNVRNVSRQLTFTSPGRLAKLYEVSMEDAHALALTHSSEAIKLGRKSAAARRKAELLEAFGAQSVDLPPIPSHHSADKSTHHSGGYGAEDAEAEIRAQACAIPLATKLVPSLSPWEAAEERMLDDLSSAPARRKFYQRLVEFVTADGGVFSPSHAALIKWVRDVLASGAAADVEILIGAVSEAVERGWRTRAIRRLLHYLRTEFRISRATYAAYLTRLGAPELVGESSDSADLPFVPAEVSPLLVRYAVEERSPLSETDS</sequence>
<protein>
    <submittedName>
        <fullName evidence="2">Uncharacterized protein</fullName>
    </submittedName>
</protein>
<evidence type="ECO:0000256" key="1">
    <source>
        <dbReference type="SAM" id="MobiDB-lite"/>
    </source>
</evidence>
<feature type="region of interest" description="Disordered" evidence="1">
    <location>
        <begin position="329"/>
        <end position="398"/>
    </location>
</feature>
<organism evidence="2 3">
    <name type="scientific">Thecamonas trahens ATCC 50062</name>
    <dbReference type="NCBI Taxonomy" id="461836"/>
    <lineage>
        <taxon>Eukaryota</taxon>
        <taxon>Apusozoa</taxon>
        <taxon>Apusomonadida</taxon>
        <taxon>Apusomonadidae</taxon>
        <taxon>Thecamonas</taxon>
    </lineage>
</organism>
<feature type="compositionally biased region" description="Low complexity" evidence="1">
    <location>
        <begin position="345"/>
        <end position="367"/>
    </location>
</feature>
<keyword evidence="3" id="KW-1185">Reference proteome</keyword>
<dbReference type="Proteomes" id="UP000054408">
    <property type="component" value="Unassembled WGS sequence"/>
</dbReference>
<reference evidence="2 3" key="1">
    <citation type="submission" date="2010-05" db="EMBL/GenBank/DDBJ databases">
        <title>The Genome Sequence of Thecamonas trahens ATCC 50062.</title>
        <authorList>
            <consortium name="The Broad Institute Genome Sequencing Platform"/>
            <person name="Russ C."/>
            <person name="Cuomo C."/>
            <person name="Shea T."/>
            <person name="Young S.K."/>
            <person name="Zeng Q."/>
            <person name="Koehrsen M."/>
            <person name="Haas B."/>
            <person name="Borodovsky M."/>
            <person name="Guigo R."/>
            <person name="Alvarado L."/>
            <person name="Berlin A."/>
            <person name="Bochicchio J."/>
            <person name="Borenstein D."/>
            <person name="Chapman S."/>
            <person name="Chen Z."/>
            <person name="Freedman E."/>
            <person name="Gellesch M."/>
            <person name="Goldberg J."/>
            <person name="Griggs A."/>
            <person name="Gujja S."/>
            <person name="Heilman E."/>
            <person name="Heiman D."/>
            <person name="Hepburn T."/>
            <person name="Howarth C."/>
            <person name="Jen D."/>
            <person name="Larson L."/>
            <person name="Mehta T."/>
            <person name="Park D."/>
            <person name="Pearson M."/>
            <person name="Roberts A."/>
            <person name="Saif S."/>
            <person name="Shenoy N."/>
            <person name="Sisk P."/>
            <person name="Stolte C."/>
            <person name="Sykes S."/>
            <person name="Thomson T."/>
            <person name="Walk T."/>
            <person name="White J."/>
            <person name="Yandava C."/>
            <person name="Burger G."/>
            <person name="Gray M.W."/>
            <person name="Holland P.W.H."/>
            <person name="King N."/>
            <person name="Lang F.B.F."/>
            <person name="Roger A.J."/>
            <person name="Ruiz-Trillo I."/>
            <person name="Lander E."/>
            <person name="Nusbaum C."/>
        </authorList>
    </citation>
    <scope>NUCLEOTIDE SEQUENCE [LARGE SCALE GENOMIC DNA]</scope>
    <source>
        <strain evidence="2 3">ATCC 50062</strain>
    </source>
</reference>
<feature type="region of interest" description="Disordered" evidence="1">
    <location>
        <begin position="31"/>
        <end position="51"/>
    </location>
</feature>
<dbReference type="RefSeq" id="XP_013761274.1">
    <property type="nucleotide sequence ID" value="XM_013905820.1"/>
</dbReference>
<dbReference type="AlphaFoldDB" id="A0A0L0DT12"/>
<accession>A0A0L0DT12</accession>
<evidence type="ECO:0000313" key="2">
    <source>
        <dbReference type="EMBL" id="KNC55494.1"/>
    </source>
</evidence>
<name>A0A0L0DT12_THETB</name>
<feature type="region of interest" description="Disordered" evidence="1">
    <location>
        <begin position="165"/>
        <end position="184"/>
    </location>
</feature>
<dbReference type="GeneID" id="25561492"/>
<gene>
    <name evidence="2" type="ORF">AMSG_01758</name>
</gene>
<feature type="compositionally biased region" description="Basic residues" evidence="1">
    <location>
        <begin position="368"/>
        <end position="395"/>
    </location>
</feature>